<protein>
    <submittedName>
        <fullName evidence="1">Uncharacterized protein</fullName>
    </submittedName>
</protein>
<reference evidence="1 2" key="1">
    <citation type="submission" date="2021-08" db="EMBL/GenBank/DDBJ databases">
        <title>Draft Genome Sequence of Phanerochaete sordida strain YK-624.</title>
        <authorList>
            <person name="Mori T."/>
            <person name="Dohra H."/>
            <person name="Suzuki T."/>
            <person name="Kawagishi H."/>
            <person name="Hirai H."/>
        </authorList>
    </citation>
    <scope>NUCLEOTIDE SEQUENCE [LARGE SCALE GENOMIC DNA]</scope>
    <source>
        <strain evidence="1 2">YK-624</strain>
    </source>
</reference>
<gene>
    <name evidence="1" type="ORF">PsYK624_136270</name>
</gene>
<name>A0A9P3GPY1_9APHY</name>
<dbReference type="EMBL" id="BPQB01000071">
    <property type="protein sequence ID" value="GJE97410.1"/>
    <property type="molecule type" value="Genomic_DNA"/>
</dbReference>
<organism evidence="1 2">
    <name type="scientific">Phanerochaete sordida</name>
    <dbReference type="NCBI Taxonomy" id="48140"/>
    <lineage>
        <taxon>Eukaryota</taxon>
        <taxon>Fungi</taxon>
        <taxon>Dikarya</taxon>
        <taxon>Basidiomycota</taxon>
        <taxon>Agaricomycotina</taxon>
        <taxon>Agaricomycetes</taxon>
        <taxon>Polyporales</taxon>
        <taxon>Phanerochaetaceae</taxon>
        <taxon>Phanerochaete</taxon>
    </lineage>
</organism>
<sequence length="89" mass="9715">MESKQSFVSALIRRMLVHGNAEEERTNANKIFHHACISSDSHEAVLLADPVDTLKLSAHAIEEGAWQHPGAYATVPARSGRTTHICAPK</sequence>
<accession>A0A9P3GPY1</accession>
<evidence type="ECO:0000313" key="1">
    <source>
        <dbReference type="EMBL" id="GJE97410.1"/>
    </source>
</evidence>
<dbReference type="Proteomes" id="UP000703269">
    <property type="component" value="Unassembled WGS sequence"/>
</dbReference>
<proteinExistence type="predicted"/>
<evidence type="ECO:0000313" key="2">
    <source>
        <dbReference type="Proteomes" id="UP000703269"/>
    </source>
</evidence>
<comment type="caution">
    <text evidence="1">The sequence shown here is derived from an EMBL/GenBank/DDBJ whole genome shotgun (WGS) entry which is preliminary data.</text>
</comment>
<dbReference type="AlphaFoldDB" id="A0A9P3GPY1"/>
<keyword evidence="2" id="KW-1185">Reference proteome</keyword>